<dbReference type="AlphaFoldDB" id="A0A0L6JXN1"/>
<feature type="transmembrane region" description="Helical" evidence="1">
    <location>
        <begin position="12"/>
        <end position="29"/>
    </location>
</feature>
<reference evidence="3" key="1">
    <citation type="submission" date="2015-07" db="EMBL/GenBank/DDBJ databases">
        <title>Near-Complete Genome Sequence of the Cellulolytic Bacterium Bacteroides (Pseudobacteroides) cellulosolvens ATCC 35603.</title>
        <authorList>
            <person name="Dassa B."/>
            <person name="Utturkar S.M."/>
            <person name="Klingeman D.M."/>
            <person name="Hurt R.A."/>
            <person name="Keller M."/>
            <person name="Xu J."/>
            <person name="Reddy Y.H.K."/>
            <person name="Borovok I."/>
            <person name="Grinberg I.R."/>
            <person name="Lamed R."/>
            <person name="Zhivin O."/>
            <person name="Bayer E.A."/>
            <person name="Brown S.D."/>
        </authorList>
    </citation>
    <scope>NUCLEOTIDE SEQUENCE [LARGE SCALE GENOMIC DNA]</scope>
    <source>
        <strain evidence="3">DSM 2933</strain>
    </source>
</reference>
<gene>
    <name evidence="2" type="ORF">Bccel_5605</name>
</gene>
<evidence type="ECO:0000256" key="1">
    <source>
        <dbReference type="SAM" id="Phobius"/>
    </source>
</evidence>
<organism evidence="2 3">
    <name type="scientific">Pseudobacteroides cellulosolvens ATCC 35603 = DSM 2933</name>
    <dbReference type="NCBI Taxonomy" id="398512"/>
    <lineage>
        <taxon>Bacteria</taxon>
        <taxon>Bacillati</taxon>
        <taxon>Bacillota</taxon>
        <taxon>Clostridia</taxon>
        <taxon>Eubacteriales</taxon>
        <taxon>Oscillospiraceae</taxon>
        <taxon>Pseudobacteroides</taxon>
    </lineage>
</organism>
<sequence length="68" mass="7807">MARIPDRKFDYKLNIFLGFLFLTGGIVYLRMSMASGVRSDLIKAITSFVLTAAWFSLAFYNYKKSKNV</sequence>
<protein>
    <submittedName>
        <fullName evidence="2">Uncharacterized protein</fullName>
    </submittedName>
</protein>
<dbReference type="Proteomes" id="UP000036923">
    <property type="component" value="Unassembled WGS sequence"/>
</dbReference>
<comment type="caution">
    <text evidence="2">The sequence shown here is derived from an EMBL/GenBank/DDBJ whole genome shotgun (WGS) entry which is preliminary data.</text>
</comment>
<accession>A0A0L6JXN1</accession>
<dbReference type="EMBL" id="LGTC01000001">
    <property type="protein sequence ID" value="KNY30325.1"/>
    <property type="molecule type" value="Genomic_DNA"/>
</dbReference>
<evidence type="ECO:0000313" key="3">
    <source>
        <dbReference type="Proteomes" id="UP000036923"/>
    </source>
</evidence>
<proteinExistence type="predicted"/>
<keyword evidence="3" id="KW-1185">Reference proteome</keyword>
<name>A0A0L6JXN1_9FIRM</name>
<keyword evidence="1" id="KW-0812">Transmembrane</keyword>
<dbReference type="STRING" id="398512.Bccel_5605"/>
<dbReference type="RefSeq" id="WP_036939926.1">
    <property type="nucleotide sequence ID" value="NZ_JQKC01000010.1"/>
</dbReference>
<keyword evidence="1" id="KW-0472">Membrane</keyword>
<feature type="transmembrane region" description="Helical" evidence="1">
    <location>
        <begin position="41"/>
        <end position="62"/>
    </location>
</feature>
<evidence type="ECO:0000313" key="2">
    <source>
        <dbReference type="EMBL" id="KNY30325.1"/>
    </source>
</evidence>
<keyword evidence="1" id="KW-1133">Transmembrane helix</keyword>